<keyword evidence="6" id="KW-0547">Nucleotide-binding</keyword>
<feature type="region of interest" description="Disordered" evidence="10">
    <location>
        <begin position="1007"/>
        <end position="1035"/>
    </location>
</feature>
<dbReference type="PROSITE" id="PS00211">
    <property type="entry name" value="ABC_TRANSPORTER_1"/>
    <property type="match status" value="2"/>
</dbReference>
<feature type="domain" description="ABC transporter" evidence="12">
    <location>
        <begin position="1042"/>
        <end position="1280"/>
    </location>
</feature>
<feature type="transmembrane region" description="Helical" evidence="11">
    <location>
        <begin position="38"/>
        <end position="61"/>
    </location>
</feature>
<comment type="similarity">
    <text evidence="2">Belongs to the ABC transporter superfamily. ABCB family. Multidrug resistance exporter (TC 3.A.1.201) subfamily.</text>
</comment>
<evidence type="ECO:0000256" key="4">
    <source>
        <dbReference type="ARBA" id="ARBA00022692"/>
    </source>
</evidence>
<dbReference type="InterPro" id="IPR027417">
    <property type="entry name" value="P-loop_NTPase"/>
</dbReference>
<evidence type="ECO:0000256" key="5">
    <source>
        <dbReference type="ARBA" id="ARBA00022737"/>
    </source>
</evidence>
<dbReference type="PROSITE" id="PS50893">
    <property type="entry name" value="ABC_TRANSPORTER_2"/>
    <property type="match status" value="2"/>
</dbReference>
<feature type="transmembrane region" description="Helical" evidence="11">
    <location>
        <begin position="702"/>
        <end position="726"/>
    </location>
</feature>
<feature type="compositionally biased region" description="Polar residues" evidence="10">
    <location>
        <begin position="1014"/>
        <end position="1030"/>
    </location>
</feature>
<keyword evidence="3" id="KW-0813">Transport</keyword>
<keyword evidence="9 11" id="KW-0472">Membrane</keyword>
<dbReference type="SUPFAM" id="SSF90123">
    <property type="entry name" value="ABC transporter transmembrane region"/>
    <property type="match status" value="2"/>
</dbReference>
<feature type="transmembrane region" description="Helical" evidence="11">
    <location>
        <begin position="934"/>
        <end position="954"/>
    </location>
</feature>
<keyword evidence="4 11" id="KW-0812">Transmembrane</keyword>
<feature type="region of interest" description="Disordered" evidence="10">
    <location>
        <begin position="631"/>
        <end position="676"/>
    </location>
</feature>
<evidence type="ECO:0000259" key="12">
    <source>
        <dbReference type="PROSITE" id="PS50893"/>
    </source>
</evidence>
<dbReference type="PANTHER" id="PTHR43394">
    <property type="entry name" value="ATP-DEPENDENT PERMEASE MDL1, MITOCHONDRIAL"/>
    <property type="match status" value="1"/>
</dbReference>
<accession>A0ABR1R9D0</accession>
<dbReference type="CDD" id="cd18578">
    <property type="entry name" value="ABC_6TM_Pgp_ABCB1_D2_like"/>
    <property type="match status" value="1"/>
</dbReference>
<name>A0ABR1R9D0_9PEZI</name>
<dbReference type="Gene3D" id="3.40.50.300">
    <property type="entry name" value="P-loop containing nucleotide triphosphate hydrolases"/>
    <property type="match status" value="2"/>
</dbReference>
<dbReference type="EMBL" id="JAQQWI010000018">
    <property type="protein sequence ID" value="KAK8001694.1"/>
    <property type="molecule type" value="Genomic_DNA"/>
</dbReference>
<dbReference type="InterPro" id="IPR039421">
    <property type="entry name" value="Type_1_exporter"/>
</dbReference>
<keyword evidence="15" id="KW-1185">Reference proteome</keyword>
<evidence type="ECO:0000256" key="1">
    <source>
        <dbReference type="ARBA" id="ARBA00004141"/>
    </source>
</evidence>
<dbReference type="InterPro" id="IPR011527">
    <property type="entry name" value="ABC1_TM_dom"/>
</dbReference>
<feature type="transmembrane region" description="Helical" evidence="11">
    <location>
        <begin position="851"/>
        <end position="870"/>
    </location>
</feature>
<comment type="subcellular location">
    <subcellularLocation>
        <location evidence="1">Membrane</location>
        <topology evidence="1">Multi-pass membrane protein</topology>
    </subcellularLocation>
</comment>
<feature type="transmembrane region" description="Helical" evidence="11">
    <location>
        <begin position="97"/>
        <end position="119"/>
    </location>
</feature>
<evidence type="ECO:0000256" key="6">
    <source>
        <dbReference type="ARBA" id="ARBA00022741"/>
    </source>
</evidence>
<protein>
    <submittedName>
        <fullName evidence="14">Leptomycin B resistance protein pmd1</fullName>
    </submittedName>
</protein>
<dbReference type="InterPro" id="IPR017871">
    <property type="entry name" value="ABC_transporter-like_CS"/>
</dbReference>
<evidence type="ECO:0000256" key="7">
    <source>
        <dbReference type="ARBA" id="ARBA00022840"/>
    </source>
</evidence>
<dbReference type="CDD" id="cd03249">
    <property type="entry name" value="ABC_MTABC3_MDL1_MDL2"/>
    <property type="match status" value="1"/>
</dbReference>
<feature type="domain" description="ABC transmembrane type-1" evidence="13">
    <location>
        <begin position="705"/>
        <end position="994"/>
    </location>
</feature>
<evidence type="ECO:0000256" key="11">
    <source>
        <dbReference type="SAM" id="Phobius"/>
    </source>
</evidence>
<feature type="transmembrane region" description="Helical" evidence="11">
    <location>
        <begin position="746"/>
        <end position="773"/>
    </location>
</feature>
<feature type="transmembrane region" description="Helical" evidence="11">
    <location>
        <begin position="826"/>
        <end position="845"/>
    </location>
</feature>
<dbReference type="SMART" id="SM00382">
    <property type="entry name" value="AAA"/>
    <property type="match status" value="2"/>
</dbReference>
<evidence type="ECO:0000259" key="13">
    <source>
        <dbReference type="PROSITE" id="PS50929"/>
    </source>
</evidence>
<evidence type="ECO:0000313" key="14">
    <source>
        <dbReference type="EMBL" id="KAK8001694.1"/>
    </source>
</evidence>
<sequence length="1284" mass="137655">MDSDDRIQSILARQVHGLAPDPAARQSLYSYTTPRDKLILLVSFVCAVLGGVLNPLISVVYGQTVGLLGHRRASPSPSLTPGADDDASHDLMRLTLYWVYLAGAIFVLIYVATVGFYYVGERLARALRNAYLQSVLRQNMAFFDAHEPGEVANRIMSDMAHVQEGITSKLAIALTAVGAFASAFAIAAAVHWRIALAVSPAYVLMALFGSLSGARVVRYHRAEKAAGERASGLAHEAVASVRQVYALGVQHALAARYEAFVEEAGRPKRRALYVLGLFTAWCQLLPPSVHALTFWSGSRFLVQGGATVAQISTIAIVVVIGSFAIVRVAPAAQGLAATVSSAGVIFREMARRSPQDPFDPAGNVIDDFKGDIELRGVSLVYPKRPDAQVMKEVSFRCPAMKTTAIVGASGSGKSSIINLLERFYEPTGGQICMDGVDIQSLNLRWLRGQIGLVRQQPVLFDTTIYDNIRYGCVGSCGDNNFDGETTPPDLSGAALTQQIIASAKMANAHDFITALPDGYQTLVGENSTQISGGQKQRIAIARALMRDPKILLLDEATSALDAASESLVQAALNTAAEHRTTIVIAHRLSTIRHADNIVVMSHGSVVEQGAHADLMALDGHYARLVRAQQLRSRHQHDEAGEEDGGSVKSAGVSGEDDESPLIVHPEMQSEREDLDEPKWAKTSWGLGSTLALIIRINRGERWYLLFGLACSIVAGLSLPAQSVLFAKSLETLSLPSTEYDTLRRQVNLLTGIFLALAAAIFVVYNGLGLAFAYSTERLARAVRTSSFRSIVAQEIDFFDRPAHSTGSLLSLLTTSTDALTGLSGPILGGTLSCLCTILGGIILAAALGWKLALVCAATIPLVLACGWVRLQMLALFDAQTRRDGVDAASFATEIVRAAGTVASLGLEEFVLERYDGFLARQAERSLGSILRASSLYAASQSVVYLASALALWYGGTLLLDGEYSIFQVYVCYGALISGAQIAGSIFAFAPDASKAITAGREIDALLQRGPDPDQASSSSNSNGKPNTEVATATDGERPEYHIQFKNVTFAYQSRKAHPALDNFNLDVRPGQYVALVGPSGCGKSTALSLIERFYTPDAGTVLVNGQDLSTVDLHEHRRTVSLVSQEAVLFSTSIRENIAMGLPGQNVTDEAIWNACRQANIADFVASLPEGLATPVGPGGGLLSGGQRQRIEIARALLREPAVLLLDEATSALDTEAERAVQAALERASRRRTTIAVAHRLSTIRGADLICVVERGRVVEAGTHEELVRARGRYWGLLEMQDLQ</sequence>
<feature type="domain" description="ABC transporter" evidence="12">
    <location>
        <begin position="374"/>
        <end position="627"/>
    </location>
</feature>
<dbReference type="InterPro" id="IPR003439">
    <property type="entry name" value="ABC_transporter-like_ATP-bd"/>
</dbReference>
<keyword evidence="7" id="KW-0067">ATP-binding</keyword>
<feature type="transmembrane region" description="Helical" evidence="11">
    <location>
        <begin position="307"/>
        <end position="326"/>
    </location>
</feature>
<evidence type="ECO:0000256" key="10">
    <source>
        <dbReference type="SAM" id="MobiDB-lite"/>
    </source>
</evidence>
<feature type="transmembrane region" description="Helical" evidence="11">
    <location>
        <begin position="272"/>
        <end position="295"/>
    </location>
</feature>
<evidence type="ECO:0000313" key="15">
    <source>
        <dbReference type="Proteomes" id="UP001396898"/>
    </source>
</evidence>
<keyword evidence="5" id="KW-0677">Repeat</keyword>
<dbReference type="Proteomes" id="UP001396898">
    <property type="component" value="Unassembled WGS sequence"/>
</dbReference>
<dbReference type="InterPro" id="IPR003593">
    <property type="entry name" value="AAA+_ATPase"/>
</dbReference>
<feature type="transmembrane region" description="Helical" evidence="11">
    <location>
        <begin position="194"/>
        <end position="214"/>
    </location>
</feature>
<organism evidence="14 15">
    <name type="scientific">Apiospora marii</name>
    <dbReference type="NCBI Taxonomy" id="335849"/>
    <lineage>
        <taxon>Eukaryota</taxon>
        <taxon>Fungi</taxon>
        <taxon>Dikarya</taxon>
        <taxon>Ascomycota</taxon>
        <taxon>Pezizomycotina</taxon>
        <taxon>Sordariomycetes</taxon>
        <taxon>Xylariomycetidae</taxon>
        <taxon>Amphisphaeriales</taxon>
        <taxon>Apiosporaceae</taxon>
        <taxon>Apiospora</taxon>
    </lineage>
</organism>
<evidence type="ECO:0000256" key="8">
    <source>
        <dbReference type="ARBA" id="ARBA00022989"/>
    </source>
</evidence>
<feature type="transmembrane region" description="Helical" evidence="11">
    <location>
        <begin position="966"/>
        <end position="989"/>
    </location>
</feature>
<feature type="transmembrane region" description="Helical" evidence="11">
    <location>
        <begin position="170"/>
        <end position="188"/>
    </location>
</feature>
<dbReference type="PANTHER" id="PTHR43394:SF11">
    <property type="entry name" value="ATP-BINDING CASSETTE TRANSPORTER"/>
    <property type="match status" value="1"/>
</dbReference>
<proteinExistence type="inferred from homology"/>
<dbReference type="Pfam" id="PF00664">
    <property type="entry name" value="ABC_membrane"/>
    <property type="match status" value="2"/>
</dbReference>
<evidence type="ECO:0000256" key="2">
    <source>
        <dbReference type="ARBA" id="ARBA00007577"/>
    </source>
</evidence>
<keyword evidence="8 11" id="KW-1133">Transmembrane helix</keyword>
<gene>
    <name evidence="14" type="ORF">PG991_013916</name>
</gene>
<feature type="domain" description="ABC transmembrane type-1" evidence="13">
    <location>
        <begin position="41"/>
        <end position="337"/>
    </location>
</feature>
<dbReference type="Pfam" id="PF00005">
    <property type="entry name" value="ABC_tran"/>
    <property type="match status" value="2"/>
</dbReference>
<evidence type="ECO:0000256" key="9">
    <source>
        <dbReference type="ARBA" id="ARBA00023136"/>
    </source>
</evidence>
<dbReference type="InterPro" id="IPR036640">
    <property type="entry name" value="ABC1_TM_sf"/>
</dbReference>
<dbReference type="PROSITE" id="PS50929">
    <property type="entry name" value="ABC_TM1F"/>
    <property type="match status" value="2"/>
</dbReference>
<evidence type="ECO:0000256" key="3">
    <source>
        <dbReference type="ARBA" id="ARBA00022448"/>
    </source>
</evidence>
<dbReference type="CDD" id="cd18577">
    <property type="entry name" value="ABC_6TM_Pgp_ABCB1_D1_like"/>
    <property type="match status" value="1"/>
</dbReference>
<reference evidence="14 15" key="1">
    <citation type="submission" date="2023-01" db="EMBL/GenBank/DDBJ databases">
        <title>Analysis of 21 Apiospora genomes using comparative genomics revels a genus with tremendous synthesis potential of carbohydrate active enzymes and secondary metabolites.</title>
        <authorList>
            <person name="Sorensen T."/>
        </authorList>
    </citation>
    <scope>NUCLEOTIDE SEQUENCE [LARGE SCALE GENOMIC DNA]</scope>
    <source>
        <strain evidence="14 15">CBS 20057</strain>
    </source>
</reference>
<feature type="compositionally biased region" description="Basic and acidic residues" evidence="10">
    <location>
        <begin position="667"/>
        <end position="676"/>
    </location>
</feature>
<dbReference type="Gene3D" id="1.20.1560.10">
    <property type="entry name" value="ABC transporter type 1, transmembrane domain"/>
    <property type="match status" value="1"/>
</dbReference>
<dbReference type="SUPFAM" id="SSF52540">
    <property type="entry name" value="P-loop containing nucleoside triphosphate hydrolases"/>
    <property type="match status" value="2"/>
</dbReference>
<comment type="caution">
    <text evidence="14">The sequence shown here is derived from an EMBL/GenBank/DDBJ whole genome shotgun (WGS) entry which is preliminary data.</text>
</comment>